<dbReference type="Proteomes" id="UP001220324">
    <property type="component" value="Unassembled WGS sequence"/>
</dbReference>
<evidence type="ECO:0000256" key="1">
    <source>
        <dbReference type="SAM" id="MobiDB-lite"/>
    </source>
</evidence>
<feature type="transmembrane region" description="Helical" evidence="2">
    <location>
        <begin position="43"/>
        <end position="63"/>
    </location>
</feature>
<dbReference type="PANTHER" id="PTHR36205:SF4">
    <property type="match status" value="1"/>
</dbReference>
<dbReference type="Pfam" id="PF11885">
    <property type="entry name" value="DUF3405"/>
    <property type="match status" value="1"/>
</dbReference>
<keyword evidence="2" id="KW-0812">Transmembrane</keyword>
<feature type="region of interest" description="Disordered" evidence="1">
    <location>
        <begin position="280"/>
        <end position="302"/>
    </location>
</feature>
<evidence type="ECO:0000313" key="3">
    <source>
        <dbReference type="EMBL" id="KAJ5532502.1"/>
    </source>
</evidence>
<dbReference type="InterPro" id="IPR021822">
    <property type="entry name" value="DUF3405"/>
</dbReference>
<accession>A0AAD6GBV5</accession>
<dbReference type="PANTHER" id="PTHR36205">
    <property type="entry name" value="CHROMOSOME 19, WHOLE GENOME SHOTGUN SEQUENCE"/>
    <property type="match status" value="1"/>
</dbReference>
<keyword evidence="2" id="KW-1133">Transmembrane helix</keyword>
<evidence type="ECO:0000256" key="2">
    <source>
        <dbReference type="SAM" id="Phobius"/>
    </source>
</evidence>
<feature type="compositionally biased region" description="Basic and acidic residues" evidence="1">
    <location>
        <begin position="284"/>
        <end position="294"/>
    </location>
</feature>
<name>A0AAD6GBV5_9EURO</name>
<gene>
    <name evidence="3" type="ORF">N7494_009054</name>
</gene>
<proteinExistence type="predicted"/>
<comment type="caution">
    <text evidence="3">The sequence shown here is derived from an EMBL/GenBank/DDBJ whole genome shotgun (WGS) entry which is preliminary data.</text>
</comment>
<feature type="region of interest" description="Disordered" evidence="1">
    <location>
        <begin position="85"/>
        <end position="107"/>
    </location>
</feature>
<keyword evidence="2" id="KW-0472">Membrane</keyword>
<protein>
    <submittedName>
        <fullName evidence="3">Uncharacterized protein</fullName>
    </submittedName>
</protein>
<dbReference type="EMBL" id="JAQIZZ010000007">
    <property type="protein sequence ID" value="KAJ5532502.1"/>
    <property type="molecule type" value="Genomic_DNA"/>
</dbReference>
<reference evidence="3 4" key="1">
    <citation type="journal article" date="2023" name="IMA Fungus">
        <title>Comparative genomic study of the Penicillium genus elucidates a diverse pangenome and 15 lateral gene transfer events.</title>
        <authorList>
            <person name="Petersen C."/>
            <person name="Sorensen T."/>
            <person name="Nielsen M.R."/>
            <person name="Sondergaard T.E."/>
            <person name="Sorensen J.L."/>
            <person name="Fitzpatrick D.A."/>
            <person name="Frisvad J.C."/>
            <person name="Nielsen K.L."/>
        </authorList>
    </citation>
    <scope>NUCLEOTIDE SEQUENCE [LARGE SCALE GENOMIC DNA]</scope>
    <source>
        <strain evidence="3 4">IBT 35679</strain>
    </source>
</reference>
<organism evidence="3 4">
    <name type="scientific">Penicillium frequentans</name>
    <dbReference type="NCBI Taxonomy" id="3151616"/>
    <lineage>
        <taxon>Eukaryota</taxon>
        <taxon>Fungi</taxon>
        <taxon>Dikarya</taxon>
        <taxon>Ascomycota</taxon>
        <taxon>Pezizomycotina</taxon>
        <taxon>Eurotiomycetes</taxon>
        <taxon>Eurotiomycetidae</taxon>
        <taxon>Eurotiales</taxon>
        <taxon>Aspergillaceae</taxon>
        <taxon>Penicillium</taxon>
    </lineage>
</organism>
<evidence type="ECO:0000313" key="4">
    <source>
        <dbReference type="Proteomes" id="UP001220324"/>
    </source>
</evidence>
<keyword evidence="4" id="KW-1185">Reference proteome</keyword>
<dbReference type="AlphaFoldDB" id="A0AAD6GBV5"/>
<sequence>MPVHDSLYRSLTEKSWPKLLTMPSKDPIAFKTRNLHSVRKRKWMHWIGWLVFVVTIIETYANLAARPEISLLRWFDSSSSSPVLRPGQYRETGGIQYTPDSQHGDESGVDDMGSLHNVRNEQFYLGGTLTLSSSDPTISGAPHPVPSIYDPYPLYTSRKWRRKHHGHFKPCLGPRGRDLDRTQPDDMVMVYKGKQVGFPPPSFGSHEAMDLDGDVCTDRYSRFGAYGYDDENDDEIPGFSRPPPVNWFELDWYNLQALCYQRNADRYRHHCSMNKTGQRPLSFELREPPRKTYESDTTSDSSKVKRYQPRSAVLIRAWNSMIWTANHREYLRALIMELSLHSGGEYEVFLLVHVKDDDLPIFSDRKTMEDLRRSIPVEFRNIALFFNNKMLEAWYPKIEEHSPKLQHHQALQIFAQLYPNFEYYWQLEMDGRHTGHSYHFLEQSAAFAKQQPRRYLWERNAYFYTPGDHGPWKNFTAMVNASLADKPEATVWGPMYGTGIRPLGPEPPVESPLDDSFTWGVGEEADHITFLPIFNPKDTQWTFPNTIWNFKYGVETPRRTAVITMGRYSRRLLDLVHHSQATRGLGLASEMTGASWALFHGLKAVYVPHPIYADGQWTPEELARIYNRGPPENINGGPDSIWNWDHVYDHIMYRLSYMFTTHTGEDLYRRWLGYRTAENEGGKKSSEARYGRPCFPSMFLHPVKNTDRRIGPDSAVP</sequence>